<evidence type="ECO:0000256" key="3">
    <source>
        <dbReference type="ARBA" id="ARBA00004123"/>
    </source>
</evidence>
<dbReference type="GO" id="GO:0003697">
    <property type="term" value="F:single-stranded DNA binding"/>
    <property type="evidence" value="ECO:0007669"/>
    <property type="project" value="TreeGrafter"/>
</dbReference>
<keyword evidence="8" id="KW-0460">Magnesium</keyword>
<keyword evidence="4" id="KW-0540">Nuclease</keyword>
<dbReference type="EMBL" id="LNIX01000005">
    <property type="protein sequence ID" value="OXA53438.1"/>
    <property type="molecule type" value="Genomic_DNA"/>
</dbReference>
<keyword evidence="6" id="KW-0227">DNA damage</keyword>
<comment type="cofactor">
    <cofactor evidence="2">
        <name>Mg(2+)</name>
        <dbReference type="ChEBI" id="CHEBI:18420"/>
    </cofactor>
</comment>
<feature type="region of interest" description="Disordered" evidence="11">
    <location>
        <begin position="1"/>
        <end position="33"/>
    </location>
</feature>
<feature type="compositionally biased region" description="Basic and acidic residues" evidence="11">
    <location>
        <begin position="7"/>
        <end position="16"/>
    </location>
</feature>
<dbReference type="GO" id="GO:0070260">
    <property type="term" value="F:5'-tyrosyl-DNA phosphodiesterase activity"/>
    <property type="evidence" value="ECO:0007669"/>
    <property type="project" value="TreeGrafter"/>
</dbReference>
<evidence type="ECO:0000256" key="1">
    <source>
        <dbReference type="ARBA" id="ARBA00001936"/>
    </source>
</evidence>
<keyword evidence="5" id="KW-0479">Metal-binding</keyword>
<dbReference type="GO" id="GO:0016605">
    <property type="term" value="C:PML body"/>
    <property type="evidence" value="ECO:0007669"/>
    <property type="project" value="TreeGrafter"/>
</dbReference>
<evidence type="ECO:0000256" key="10">
    <source>
        <dbReference type="ARBA" id="ARBA00023242"/>
    </source>
</evidence>
<dbReference type="Proteomes" id="UP000198287">
    <property type="component" value="Unassembled WGS sequence"/>
</dbReference>
<dbReference type="InterPro" id="IPR036691">
    <property type="entry name" value="Endo/exonu/phosph_ase_sf"/>
</dbReference>
<dbReference type="PANTHER" id="PTHR15822">
    <property type="entry name" value="TRAF AND TNF RECEPTOR-ASSOCIATED PROTEIN"/>
    <property type="match status" value="1"/>
</dbReference>
<evidence type="ECO:0000256" key="8">
    <source>
        <dbReference type="ARBA" id="ARBA00022842"/>
    </source>
</evidence>
<gene>
    <name evidence="12" type="ORF">Fcan01_11417</name>
</gene>
<keyword evidence="10" id="KW-0539">Nucleus</keyword>
<evidence type="ECO:0000256" key="11">
    <source>
        <dbReference type="SAM" id="MobiDB-lite"/>
    </source>
</evidence>
<evidence type="ECO:0000256" key="5">
    <source>
        <dbReference type="ARBA" id="ARBA00022723"/>
    </source>
</evidence>
<sequence>MASNFEKLMEPMKDIDFQSMGQEEDNGEGDEAAASSVDIQVKKYDDPEKLISEASTTTPFNVQALYEKVVALFKEELLNDEECYDFVHMLNFRLSLQSPSVRSLFRPHPINPQLLTIIPELRDEFKKELDETTIGSIELLNYLRLNEKGNKKELPVKKEEIKVDKLRIVSWDLGGLTVRYNAARVFALEELIKREMFDIILLQEVNVFFARYLKCKLAGLYKFSAGRNFEDDHFYEGTFTLIRTATVSLVGSNIVYFERTGELRSLLKTEVKIGHTKLCILNTHLESMIHNSRVRVQQLQKCFKIFQAREGDANVIFSGSLNVRDWEFKYVTVPKNVQDYDVWVAFGRDKNSECTWDLRVNKLIQFPDLNPDKITHFRPSHAQPFKRFDRIYFRESKKNFKVTPRSFQLIGKEIVAGGKYCISDHYGIVCDFNIDPETYTGQVRNDSEIGPVVSAKADLWDGEDLEETGAEKVKDSWDDDD</sequence>
<evidence type="ECO:0000313" key="13">
    <source>
        <dbReference type="Proteomes" id="UP000198287"/>
    </source>
</evidence>
<dbReference type="OrthoDB" id="9975959at2759"/>
<dbReference type="SUPFAM" id="SSF56219">
    <property type="entry name" value="DNase I-like"/>
    <property type="match status" value="1"/>
</dbReference>
<feature type="compositionally biased region" description="Acidic residues" evidence="11">
    <location>
        <begin position="22"/>
        <end position="31"/>
    </location>
</feature>
<reference evidence="12 13" key="1">
    <citation type="submission" date="2015-12" db="EMBL/GenBank/DDBJ databases">
        <title>The genome of Folsomia candida.</title>
        <authorList>
            <person name="Faddeeva A."/>
            <person name="Derks M.F."/>
            <person name="Anvar Y."/>
            <person name="Smit S."/>
            <person name="Van Straalen N."/>
            <person name="Roelofs D."/>
        </authorList>
    </citation>
    <scope>NUCLEOTIDE SEQUENCE [LARGE SCALE GENOMIC DNA]</scope>
    <source>
        <strain evidence="12 13">VU population</strain>
        <tissue evidence="12">Whole body</tissue>
    </source>
</reference>
<dbReference type="GO" id="GO:0006302">
    <property type="term" value="P:double-strand break repair"/>
    <property type="evidence" value="ECO:0007669"/>
    <property type="project" value="TreeGrafter"/>
</dbReference>
<dbReference type="PANTHER" id="PTHR15822:SF4">
    <property type="entry name" value="TYROSYL-DNA PHOSPHODIESTERASE 2"/>
    <property type="match status" value="1"/>
</dbReference>
<evidence type="ECO:0000256" key="2">
    <source>
        <dbReference type="ARBA" id="ARBA00001946"/>
    </source>
</evidence>
<protein>
    <submittedName>
        <fullName evidence="12">Tyrosyl-DNA phosphodiesterase 2</fullName>
    </submittedName>
</protein>
<keyword evidence="9" id="KW-0234">DNA repair</keyword>
<dbReference type="STRING" id="158441.A0A226E7Y9"/>
<evidence type="ECO:0000313" key="12">
    <source>
        <dbReference type="EMBL" id="OXA53438.1"/>
    </source>
</evidence>
<evidence type="ECO:0000256" key="4">
    <source>
        <dbReference type="ARBA" id="ARBA00022722"/>
    </source>
</evidence>
<name>A0A226E7Y9_FOLCA</name>
<evidence type="ECO:0000256" key="9">
    <source>
        <dbReference type="ARBA" id="ARBA00023204"/>
    </source>
</evidence>
<comment type="caution">
    <text evidence="12">The sequence shown here is derived from an EMBL/GenBank/DDBJ whole genome shotgun (WGS) entry which is preliminary data.</text>
</comment>
<proteinExistence type="predicted"/>
<comment type="cofactor">
    <cofactor evidence="1">
        <name>Mn(2+)</name>
        <dbReference type="ChEBI" id="CHEBI:29035"/>
    </cofactor>
</comment>
<keyword evidence="13" id="KW-1185">Reference proteome</keyword>
<dbReference type="GO" id="GO:0005737">
    <property type="term" value="C:cytoplasm"/>
    <property type="evidence" value="ECO:0007669"/>
    <property type="project" value="TreeGrafter"/>
</dbReference>
<dbReference type="GO" id="GO:0004518">
    <property type="term" value="F:nuclease activity"/>
    <property type="evidence" value="ECO:0007669"/>
    <property type="project" value="UniProtKB-KW"/>
</dbReference>
<dbReference type="Gene3D" id="3.60.10.10">
    <property type="entry name" value="Endonuclease/exonuclease/phosphatase"/>
    <property type="match status" value="1"/>
</dbReference>
<keyword evidence="7" id="KW-0378">Hydrolase</keyword>
<evidence type="ECO:0000256" key="7">
    <source>
        <dbReference type="ARBA" id="ARBA00022801"/>
    </source>
</evidence>
<evidence type="ECO:0000256" key="6">
    <source>
        <dbReference type="ARBA" id="ARBA00022763"/>
    </source>
</evidence>
<organism evidence="12 13">
    <name type="scientific">Folsomia candida</name>
    <name type="common">Springtail</name>
    <dbReference type="NCBI Taxonomy" id="158441"/>
    <lineage>
        <taxon>Eukaryota</taxon>
        <taxon>Metazoa</taxon>
        <taxon>Ecdysozoa</taxon>
        <taxon>Arthropoda</taxon>
        <taxon>Hexapoda</taxon>
        <taxon>Collembola</taxon>
        <taxon>Entomobryomorpha</taxon>
        <taxon>Isotomoidea</taxon>
        <taxon>Isotomidae</taxon>
        <taxon>Proisotominae</taxon>
        <taxon>Folsomia</taxon>
    </lineage>
</organism>
<accession>A0A226E7Y9</accession>
<comment type="subcellular location">
    <subcellularLocation>
        <location evidence="3">Nucleus</location>
    </subcellularLocation>
</comment>
<dbReference type="GO" id="GO:0046872">
    <property type="term" value="F:metal ion binding"/>
    <property type="evidence" value="ECO:0007669"/>
    <property type="project" value="UniProtKB-KW"/>
</dbReference>
<dbReference type="AlphaFoldDB" id="A0A226E7Y9"/>
<dbReference type="InterPro" id="IPR051547">
    <property type="entry name" value="TDP2-like"/>
</dbReference>